<dbReference type="Pfam" id="PF00890">
    <property type="entry name" value="FAD_binding_2"/>
    <property type="match status" value="1"/>
</dbReference>
<evidence type="ECO:0000256" key="10">
    <source>
        <dbReference type="ARBA" id="ARBA00023002"/>
    </source>
</evidence>
<evidence type="ECO:0000313" key="12">
    <source>
        <dbReference type="EMBL" id="AWB93716.1"/>
    </source>
</evidence>
<dbReference type="InterPro" id="IPR012400">
    <property type="entry name" value="Long_Oxdase"/>
</dbReference>
<name>A0A2S0WQV5_9ACTN</name>
<dbReference type="EC" id="1.1.3.20" evidence="5"/>
<evidence type="ECO:0000256" key="1">
    <source>
        <dbReference type="ARBA" id="ARBA00000920"/>
    </source>
</evidence>
<keyword evidence="13" id="KW-1185">Reference proteome</keyword>
<dbReference type="GO" id="GO:0016020">
    <property type="term" value="C:membrane"/>
    <property type="evidence" value="ECO:0007669"/>
    <property type="project" value="UniProtKB-SubCell"/>
</dbReference>
<dbReference type="Pfam" id="PF00732">
    <property type="entry name" value="GMC_oxred_N"/>
    <property type="match status" value="1"/>
</dbReference>
<dbReference type="InterPro" id="IPR003953">
    <property type="entry name" value="FAD-dep_OxRdtase_2_FAD-bd"/>
</dbReference>
<evidence type="ECO:0000256" key="9">
    <source>
        <dbReference type="ARBA" id="ARBA00022989"/>
    </source>
</evidence>
<evidence type="ECO:0000256" key="6">
    <source>
        <dbReference type="ARBA" id="ARBA00022630"/>
    </source>
</evidence>
<evidence type="ECO:0000256" key="5">
    <source>
        <dbReference type="ARBA" id="ARBA00013125"/>
    </source>
</evidence>
<organism evidence="12 13">
    <name type="scientific">Aeromicrobium chenweiae</name>
    <dbReference type="NCBI Taxonomy" id="2079793"/>
    <lineage>
        <taxon>Bacteria</taxon>
        <taxon>Bacillati</taxon>
        <taxon>Actinomycetota</taxon>
        <taxon>Actinomycetes</taxon>
        <taxon>Propionibacteriales</taxon>
        <taxon>Nocardioidaceae</taxon>
        <taxon>Aeromicrobium</taxon>
    </lineage>
</organism>
<accession>A0A5F2EQV8</accession>
<comment type="similarity">
    <text evidence="4">Belongs to the GMC oxidoreductase family.</text>
</comment>
<dbReference type="OrthoDB" id="9798604at2"/>
<dbReference type="Proteomes" id="UP000244384">
    <property type="component" value="Chromosome"/>
</dbReference>
<comment type="function">
    <text evidence="2">Long-chain fatty alcohol oxidase involved in the omega-oxidation pathway of lipid degradation.</text>
</comment>
<keyword evidence="9" id="KW-1133">Transmembrane helix</keyword>
<dbReference type="Gene3D" id="3.50.50.60">
    <property type="entry name" value="FAD/NAD(P)-binding domain"/>
    <property type="match status" value="2"/>
</dbReference>
<dbReference type="PROSITE" id="PS00624">
    <property type="entry name" value="GMC_OXRED_2"/>
    <property type="match status" value="1"/>
</dbReference>
<evidence type="ECO:0000313" key="13">
    <source>
        <dbReference type="Proteomes" id="UP000244384"/>
    </source>
</evidence>
<keyword evidence="8" id="KW-0274">FAD</keyword>
<dbReference type="SUPFAM" id="SSF51905">
    <property type="entry name" value="FAD/NAD(P)-binding domain"/>
    <property type="match status" value="1"/>
</dbReference>
<dbReference type="RefSeq" id="WP_108580350.1">
    <property type="nucleotide sequence ID" value="NZ_CP026952.1"/>
</dbReference>
<evidence type="ECO:0000256" key="7">
    <source>
        <dbReference type="ARBA" id="ARBA00022692"/>
    </source>
</evidence>
<evidence type="ECO:0000256" key="4">
    <source>
        <dbReference type="ARBA" id="ARBA00010790"/>
    </source>
</evidence>
<comment type="catalytic activity">
    <reaction evidence="1">
        <text>a long-chain primary fatty alcohol + O2 = a long-chain fatty aldehyde + H2O2</text>
        <dbReference type="Rhea" id="RHEA:22756"/>
        <dbReference type="ChEBI" id="CHEBI:15379"/>
        <dbReference type="ChEBI" id="CHEBI:16240"/>
        <dbReference type="ChEBI" id="CHEBI:17176"/>
        <dbReference type="ChEBI" id="CHEBI:77396"/>
        <dbReference type="EC" id="1.1.3.20"/>
    </reaction>
</comment>
<sequence>MTVDATPTTDIRLLSALCDTIVPAIDVPAEDAAERTLWTTSATDLAVDQILASVLPLWAPHVQALVTTTLSALGDDFATADADRRVAVWRDTLESDATRPGALILQSTVLAMFYTVPDEQMSNPTWPALGFPGPLLAPPSAEAFPKTLRREALPADADQTLRADVVVVGSGAGGGVAAARLAHAGLDVLVLEKGSYRNEPDLPQLEALSFPNLYLGGGFIWSTDASVGMLAGSTVGGGTTVNSMACLPTPDYVLDEWTAAGMVGATRAELGPHIESVMRRINADPANTVHNRVNQILNRGFDAAGMTHETLARNARDDDARFCGECNAGCLVGCKQSTMKTFLQDASDSGGRLLADCDVREVLHADGRATGVLAVVSTHDGEREVVIEASVVVVAAGALASPTLLLGSGVGGPSAGHNLHVHPSYFMSGVYDEVVEGWAGQILTSVCHDFNQVEDGRGFVVEAAPMGLGFWTGLTPWHDGEQHKREQLRLKHVSGVWGFARDHGAGRIERDADGMPVATWGLDDPVDLAIVRRTHQELARIIKASGAKEIFTFLPGDPRWREGEDFDAFLDVLGVLEKDDVLTLSAHQSGTCATGTDPATSVVDGRGQLHDCAGVYVVDASALPTAPGVNPMVSIEAFASKTAQHILDDWQAAR</sequence>
<accession>A0A2S0WQV5</accession>
<evidence type="ECO:0000256" key="3">
    <source>
        <dbReference type="ARBA" id="ARBA00004370"/>
    </source>
</evidence>
<gene>
    <name evidence="12" type="ORF">C3E78_16685</name>
</gene>
<protein>
    <recommendedName>
        <fullName evidence="5">long-chain-alcohol oxidase</fullName>
        <ecNumber evidence="5">1.1.3.20</ecNumber>
    </recommendedName>
</protein>
<dbReference type="Pfam" id="PF05199">
    <property type="entry name" value="GMC_oxred_C"/>
    <property type="match status" value="1"/>
</dbReference>
<dbReference type="PANTHER" id="PTHR46056">
    <property type="entry name" value="LONG-CHAIN-ALCOHOL OXIDASE"/>
    <property type="match status" value="1"/>
</dbReference>
<dbReference type="EMBL" id="CP026952">
    <property type="protein sequence ID" value="AWB93716.1"/>
    <property type="molecule type" value="Genomic_DNA"/>
</dbReference>
<proteinExistence type="inferred from homology"/>
<comment type="subcellular location">
    <subcellularLocation>
        <location evidence="3">Membrane</location>
    </subcellularLocation>
</comment>
<reference evidence="13" key="1">
    <citation type="submission" date="2018-01" db="EMBL/GenBank/DDBJ databases">
        <authorList>
            <person name="Li J."/>
        </authorList>
    </citation>
    <scope>NUCLEOTIDE SEQUENCE [LARGE SCALE GENOMIC DNA]</scope>
    <source>
        <strain evidence="13">592</strain>
    </source>
</reference>
<keyword evidence="11" id="KW-0472">Membrane</keyword>
<keyword evidence="10" id="KW-0560">Oxidoreductase</keyword>
<dbReference type="PIRSF" id="PIRSF028937">
    <property type="entry name" value="Lg_Ch_AO"/>
    <property type="match status" value="1"/>
</dbReference>
<dbReference type="GO" id="GO:0046577">
    <property type="term" value="F:long-chain-alcohol oxidase activity"/>
    <property type="evidence" value="ECO:0007669"/>
    <property type="project" value="UniProtKB-EC"/>
</dbReference>
<dbReference type="GO" id="GO:0050660">
    <property type="term" value="F:flavin adenine dinucleotide binding"/>
    <property type="evidence" value="ECO:0007669"/>
    <property type="project" value="InterPro"/>
</dbReference>
<dbReference type="PANTHER" id="PTHR46056:SF12">
    <property type="entry name" value="LONG-CHAIN-ALCOHOL OXIDASE"/>
    <property type="match status" value="1"/>
</dbReference>
<keyword evidence="7" id="KW-0812">Transmembrane</keyword>
<evidence type="ECO:0000256" key="11">
    <source>
        <dbReference type="ARBA" id="ARBA00023136"/>
    </source>
</evidence>
<dbReference type="InterPro" id="IPR000172">
    <property type="entry name" value="GMC_OxRdtase_N"/>
</dbReference>
<evidence type="ECO:0000256" key="8">
    <source>
        <dbReference type="ARBA" id="ARBA00022827"/>
    </source>
</evidence>
<dbReference type="AlphaFoldDB" id="A0A2S0WQV5"/>
<evidence type="ECO:0000256" key="2">
    <source>
        <dbReference type="ARBA" id="ARBA00003842"/>
    </source>
</evidence>
<keyword evidence="6" id="KW-0285">Flavoprotein</keyword>
<dbReference type="InterPro" id="IPR036188">
    <property type="entry name" value="FAD/NAD-bd_sf"/>
</dbReference>
<dbReference type="KEGG" id="aez:C3E78_16685"/>
<dbReference type="InterPro" id="IPR007867">
    <property type="entry name" value="GMC_OxRtase_C"/>
</dbReference>